<evidence type="ECO:0000313" key="4">
    <source>
        <dbReference type="Proteomes" id="UP001316189"/>
    </source>
</evidence>
<gene>
    <name evidence="3" type="ORF">NP064_03050</name>
</gene>
<protein>
    <recommendedName>
        <fullName evidence="5">HTTM domain-containing protein</fullName>
    </recommendedName>
</protein>
<keyword evidence="2" id="KW-0472">Membrane</keyword>
<feature type="transmembrane region" description="Helical" evidence="2">
    <location>
        <begin position="127"/>
        <end position="147"/>
    </location>
</feature>
<feature type="transmembrane region" description="Helical" evidence="2">
    <location>
        <begin position="242"/>
        <end position="260"/>
    </location>
</feature>
<keyword evidence="2" id="KW-1133">Transmembrane helix</keyword>
<reference evidence="3 4" key="1">
    <citation type="submission" date="2022-07" db="EMBL/GenBank/DDBJ databases">
        <title>Novel species in genus cellulomonas.</title>
        <authorList>
            <person name="Ye L."/>
        </authorList>
    </citation>
    <scope>NUCLEOTIDE SEQUENCE [LARGE SCALE GENOMIC DNA]</scope>
    <source>
        <strain evidence="4">zg-Y338</strain>
    </source>
</reference>
<name>A0ABY5KZF2_9CELL</name>
<keyword evidence="4" id="KW-1185">Reference proteome</keyword>
<dbReference type="RefSeq" id="WP_227567978.1">
    <property type="nucleotide sequence ID" value="NZ_CP101988.1"/>
</dbReference>
<accession>A0ABY5KZF2</accession>
<feature type="region of interest" description="Disordered" evidence="1">
    <location>
        <begin position="1"/>
        <end position="33"/>
    </location>
</feature>
<feature type="transmembrane region" description="Helical" evidence="2">
    <location>
        <begin position="267"/>
        <end position="297"/>
    </location>
</feature>
<evidence type="ECO:0000313" key="3">
    <source>
        <dbReference type="EMBL" id="UUI75902.1"/>
    </source>
</evidence>
<evidence type="ECO:0000256" key="1">
    <source>
        <dbReference type="SAM" id="MobiDB-lite"/>
    </source>
</evidence>
<keyword evidence="2" id="KW-0812">Transmembrane</keyword>
<sequence>MTASPEQPVTPGAAETPSSAPPTAARPDTRPGALPRAARAVGRWWTSPVPLARVAVLRVAIYLFLIYDVLALTNDVIPHGYAPDLYQPTLIGRLLPFPTPSPGVGWLLLVTIIVGSLVAATGLLPRLVGGIVAVAYLAWMVNSQGFAYVSHDHLALIIATWVLPTVGRARFTDLRPSEAGGWALRAIQVATVATYVGSAVNKVVRTGSPWAWANGAVFTWAIMRRGSELITWTLEYPWVLRLSQWGLLIAEFLSPVVFWLRGKWLAFAIGFFLVFHLATYLSLGIHFLPTVICWAAFAPLERLAPPVQAVWRRLSRRGPRPGSATAGA</sequence>
<feature type="compositionally biased region" description="Low complexity" evidence="1">
    <location>
        <begin position="10"/>
        <end position="33"/>
    </location>
</feature>
<feature type="transmembrane region" description="Helical" evidence="2">
    <location>
        <begin position="51"/>
        <end position="70"/>
    </location>
</feature>
<evidence type="ECO:0000256" key="2">
    <source>
        <dbReference type="SAM" id="Phobius"/>
    </source>
</evidence>
<dbReference type="Proteomes" id="UP001316189">
    <property type="component" value="Chromosome"/>
</dbReference>
<proteinExistence type="predicted"/>
<evidence type="ECO:0008006" key="5">
    <source>
        <dbReference type="Google" id="ProtNLM"/>
    </source>
</evidence>
<organism evidence="3 4">
    <name type="scientific">Cellulomonas chengniuliangii</name>
    <dbReference type="NCBI Taxonomy" id="2968084"/>
    <lineage>
        <taxon>Bacteria</taxon>
        <taxon>Bacillati</taxon>
        <taxon>Actinomycetota</taxon>
        <taxon>Actinomycetes</taxon>
        <taxon>Micrococcales</taxon>
        <taxon>Cellulomonadaceae</taxon>
        <taxon>Cellulomonas</taxon>
    </lineage>
</organism>
<dbReference type="EMBL" id="CP101988">
    <property type="protein sequence ID" value="UUI75902.1"/>
    <property type="molecule type" value="Genomic_DNA"/>
</dbReference>
<feature type="transmembrane region" description="Helical" evidence="2">
    <location>
        <begin position="103"/>
        <end position="120"/>
    </location>
</feature>